<reference evidence="1" key="2">
    <citation type="submission" date="2020-09" db="EMBL/GenBank/DDBJ databases">
        <authorList>
            <person name="Sun Q."/>
            <person name="Zhou Y."/>
        </authorList>
    </citation>
    <scope>NUCLEOTIDE SEQUENCE</scope>
    <source>
        <strain evidence="1">CGMCC 1.12827</strain>
    </source>
</reference>
<dbReference type="Proteomes" id="UP000621454">
    <property type="component" value="Unassembled WGS sequence"/>
</dbReference>
<evidence type="ECO:0000313" key="2">
    <source>
        <dbReference type="Proteomes" id="UP000621454"/>
    </source>
</evidence>
<sequence length="174" mass="17923">MTSTARARRPTRGGALAAGAIVMLAAAVAALVIAVVHSDHSQPRYSDERLTSTASRFAGLLLSPNRTDTGRDRAILSMSTGDFHDEFAQSADAYTEFVRIRGIERAGSVDGAAVDAHTAAGGRVLVTAQAGQASSATRDSGAAADGALRIRLVLTLESDGTAADLKVSEVELVT</sequence>
<organism evidence="1 2">
    <name type="scientific">Gordonia jinhuaensis</name>
    <dbReference type="NCBI Taxonomy" id="1517702"/>
    <lineage>
        <taxon>Bacteria</taxon>
        <taxon>Bacillati</taxon>
        <taxon>Actinomycetota</taxon>
        <taxon>Actinomycetes</taxon>
        <taxon>Mycobacteriales</taxon>
        <taxon>Gordoniaceae</taxon>
        <taxon>Gordonia</taxon>
    </lineage>
</organism>
<proteinExistence type="predicted"/>
<gene>
    <name evidence="1" type="ORF">GCM10011489_29860</name>
</gene>
<evidence type="ECO:0008006" key="3">
    <source>
        <dbReference type="Google" id="ProtNLM"/>
    </source>
</evidence>
<evidence type="ECO:0000313" key="1">
    <source>
        <dbReference type="EMBL" id="GGB40317.1"/>
    </source>
</evidence>
<dbReference type="EMBL" id="BMGC01000025">
    <property type="protein sequence ID" value="GGB40317.1"/>
    <property type="molecule type" value="Genomic_DNA"/>
</dbReference>
<dbReference type="AlphaFoldDB" id="A0A916TCY7"/>
<name>A0A916TCY7_9ACTN</name>
<reference evidence="1" key="1">
    <citation type="journal article" date="2014" name="Int. J. Syst. Evol. Microbiol.">
        <title>Complete genome sequence of Corynebacterium casei LMG S-19264T (=DSM 44701T), isolated from a smear-ripened cheese.</title>
        <authorList>
            <consortium name="US DOE Joint Genome Institute (JGI-PGF)"/>
            <person name="Walter F."/>
            <person name="Albersmeier A."/>
            <person name="Kalinowski J."/>
            <person name="Ruckert C."/>
        </authorList>
    </citation>
    <scope>NUCLEOTIDE SEQUENCE</scope>
    <source>
        <strain evidence="1">CGMCC 1.12827</strain>
    </source>
</reference>
<keyword evidence="2" id="KW-1185">Reference proteome</keyword>
<protein>
    <recommendedName>
        <fullName evidence="3">Mce-associated membrane protein</fullName>
    </recommendedName>
</protein>
<comment type="caution">
    <text evidence="1">The sequence shown here is derived from an EMBL/GenBank/DDBJ whole genome shotgun (WGS) entry which is preliminary data.</text>
</comment>
<dbReference type="RefSeq" id="WP_188587380.1">
    <property type="nucleotide sequence ID" value="NZ_BMGC01000025.1"/>
</dbReference>
<accession>A0A916TCY7</accession>